<comment type="cofactor">
    <cofactor evidence="1">
        <name>dipyrromethane</name>
        <dbReference type="ChEBI" id="CHEBI:60342"/>
    </cofactor>
</comment>
<protein>
    <recommendedName>
        <fullName evidence="9">Hydroxymethylbilane synthase</fullName>
        <ecNumber evidence="9">2.5.1.61</ecNumber>
    </recommendedName>
</protein>
<dbReference type="AlphaFoldDB" id="A0A1J1ECW4"/>
<dbReference type="InterPro" id="IPR036803">
    <property type="entry name" value="Porphobilinogen_deaminase_C_sf"/>
</dbReference>
<evidence type="ECO:0000256" key="3">
    <source>
        <dbReference type="ARBA" id="ARBA00004735"/>
    </source>
</evidence>
<comment type="function">
    <text evidence="2">Tetrapolymerization of the monopyrrole PBG into the hydroxymethylbilane pre-uroporphyrinogen in several discrete steps.</text>
</comment>
<dbReference type="RefSeq" id="WP_096687063.1">
    <property type="nucleotide sequence ID" value="NZ_AP014564.1"/>
</dbReference>
<dbReference type="Gene3D" id="3.30.160.40">
    <property type="entry name" value="Porphobilinogen deaminase, C-terminal domain"/>
    <property type="match status" value="1"/>
</dbReference>
<dbReference type="Gene3D" id="3.40.190.10">
    <property type="entry name" value="Periplasmic binding protein-like II"/>
    <property type="match status" value="2"/>
</dbReference>
<evidence type="ECO:0000256" key="9">
    <source>
        <dbReference type="NCBIfam" id="TIGR00212"/>
    </source>
</evidence>
<keyword evidence="7" id="KW-0627">Porphyrin biosynthesis</keyword>
<evidence type="ECO:0000256" key="2">
    <source>
        <dbReference type="ARBA" id="ARBA00002869"/>
    </source>
</evidence>
<dbReference type="InterPro" id="IPR022417">
    <property type="entry name" value="Porphobilin_deaminase_N"/>
</dbReference>
<dbReference type="GO" id="GO:0006783">
    <property type="term" value="P:heme biosynthetic process"/>
    <property type="evidence" value="ECO:0007669"/>
    <property type="project" value="TreeGrafter"/>
</dbReference>
<evidence type="ECO:0000313" key="12">
    <source>
        <dbReference type="EMBL" id="BAV95352.1"/>
    </source>
</evidence>
<evidence type="ECO:0000256" key="8">
    <source>
        <dbReference type="ARBA" id="ARBA00048169"/>
    </source>
</evidence>
<dbReference type="Proteomes" id="UP000243197">
    <property type="component" value="Chromosome"/>
</dbReference>
<dbReference type="SUPFAM" id="SSF53850">
    <property type="entry name" value="Periplasmic binding protein-like II"/>
    <property type="match status" value="1"/>
</dbReference>
<comment type="subunit">
    <text evidence="5">Monomer.</text>
</comment>
<dbReference type="PROSITE" id="PS00533">
    <property type="entry name" value="PORPHOBILINOGEN_DEAM"/>
    <property type="match status" value="1"/>
</dbReference>
<dbReference type="NCBIfam" id="TIGR00212">
    <property type="entry name" value="hemC"/>
    <property type="match status" value="1"/>
</dbReference>
<dbReference type="EMBL" id="AP014564">
    <property type="protein sequence ID" value="BAV95352.1"/>
    <property type="molecule type" value="Genomic_DNA"/>
</dbReference>
<evidence type="ECO:0000256" key="7">
    <source>
        <dbReference type="ARBA" id="ARBA00023244"/>
    </source>
</evidence>
<feature type="domain" description="Porphobilinogen deaminase C-terminal" evidence="11">
    <location>
        <begin position="221"/>
        <end position="290"/>
    </location>
</feature>
<evidence type="ECO:0000313" key="13">
    <source>
        <dbReference type="Proteomes" id="UP000243197"/>
    </source>
</evidence>
<dbReference type="PANTHER" id="PTHR11557:SF0">
    <property type="entry name" value="PORPHOBILINOGEN DEAMINASE"/>
    <property type="match status" value="1"/>
</dbReference>
<dbReference type="KEGG" id="ise:JBKA6_1339"/>
<evidence type="ECO:0000256" key="4">
    <source>
        <dbReference type="ARBA" id="ARBA00005638"/>
    </source>
</evidence>
<feature type="domain" description="Porphobilinogen deaminase N-terminal" evidence="10">
    <location>
        <begin position="5"/>
        <end position="208"/>
    </location>
</feature>
<evidence type="ECO:0000256" key="1">
    <source>
        <dbReference type="ARBA" id="ARBA00001916"/>
    </source>
</evidence>
<proteinExistence type="inferred from homology"/>
<dbReference type="OrthoDB" id="9810298at2"/>
<dbReference type="Pfam" id="PF03900">
    <property type="entry name" value="Porphobil_deamC"/>
    <property type="match status" value="1"/>
</dbReference>
<keyword evidence="6" id="KW-0808">Transferase</keyword>
<evidence type="ECO:0000259" key="10">
    <source>
        <dbReference type="Pfam" id="PF01379"/>
    </source>
</evidence>
<sequence>MGKKIRLGTRSSQLAMYQARLVEQKIREFGCEIEIVPIKSTGDLILDTPIYDLNIVGVFTKSLDIALLNNDIDIAVHSMKDVPTSLPQGIVQGAVLKRGNTRDALVYADDDILNNFDKKINIATGSLRRKAFWKNKYPNHIIHDLRGNVNNRLKEIQKPNIDAAIFAEVGLKRINILPEKHIILDWMIPAPAQGAIMITCRKGETQILDIIKEINCEKTNLCVGIERDFLSGLEGGCTAPIGAIAELKDESIHFKGALLDRDGNKKIYIERVFSIRDSSNMGFKLATECLERGGDKIMSELNKLL</sequence>
<gene>
    <name evidence="12" type="ORF">JBKA6_1339</name>
</gene>
<dbReference type="InterPro" id="IPR000860">
    <property type="entry name" value="HemC"/>
</dbReference>
<dbReference type="SUPFAM" id="SSF54782">
    <property type="entry name" value="Porphobilinogen deaminase (hydroxymethylbilane synthase), C-terminal domain"/>
    <property type="match status" value="1"/>
</dbReference>
<dbReference type="PIRSF" id="PIRSF001438">
    <property type="entry name" value="4pyrrol_synth_OHMeBilane_synth"/>
    <property type="match status" value="1"/>
</dbReference>
<name>A0A1J1ECW4_9FLAO</name>
<accession>A0A1J1ECW4</accession>
<dbReference type="PANTHER" id="PTHR11557">
    <property type="entry name" value="PORPHOBILINOGEN DEAMINASE"/>
    <property type="match status" value="1"/>
</dbReference>
<evidence type="ECO:0000256" key="5">
    <source>
        <dbReference type="ARBA" id="ARBA00011245"/>
    </source>
</evidence>
<organism evidence="12 13">
    <name type="scientific">Ichthyobacterium seriolicida</name>
    <dbReference type="NCBI Taxonomy" id="242600"/>
    <lineage>
        <taxon>Bacteria</taxon>
        <taxon>Pseudomonadati</taxon>
        <taxon>Bacteroidota</taxon>
        <taxon>Flavobacteriia</taxon>
        <taxon>Flavobacteriales</taxon>
        <taxon>Ichthyobacteriaceae</taxon>
        <taxon>Ichthyobacterium</taxon>
    </lineage>
</organism>
<dbReference type="InterPro" id="IPR022419">
    <property type="entry name" value="Porphobilin_deaminase_cofac_BS"/>
</dbReference>
<comment type="catalytic activity">
    <reaction evidence="8">
        <text>4 porphobilinogen + H2O = hydroxymethylbilane + 4 NH4(+)</text>
        <dbReference type="Rhea" id="RHEA:13185"/>
        <dbReference type="ChEBI" id="CHEBI:15377"/>
        <dbReference type="ChEBI" id="CHEBI:28938"/>
        <dbReference type="ChEBI" id="CHEBI:57845"/>
        <dbReference type="ChEBI" id="CHEBI:58126"/>
        <dbReference type="EC" id="2.5.1.61"/>
    </reaction>
</comment>
<dbReference type="GO" id="GO:0004418">
    <property type="term" value="F:hydroxymethylbilane synthase activity"/>
    <property type="evidence" value="ECO:0007669"/>
    <property type="project" value="UniProtKB-UniRule"/>
</dbReference>
<comment type="pathway">
    <text evidence="3">Porphyrin-containing compound metabolism; protoporphyrin-IX biosynthesis; coproporphyrinogen-III from 5-aminolevulinate: step 2/4.</text>
</comment>
<reference evidence="12 13" key="1">
    <citation type="submission" date="2014-03" db="EMBL/GenBank/DDBJ databases">
        <title>complete genome sequence of Flavobacteriaceae bacterium JBKA-6.</title>
        <authorList>
            <person name="Takano T."/>
            <person name="Nakamura Y."/>
            <person name="Takuma S."/>
            <person name="Yasuike M."/>
            <person name="Matsuyama T."/>
            <person name="Sakai T."/>
            <person name="Fujiwara A."/>
            <person name="Kimoto K."/>
            <person name="Fukuda Y."/>
            <person name="Kondo H."/>
            <person name="Hirono I."/>
            <person name="Nakayasu C."/>
        </authorList>
    </citation>
    <scope>NUCLEOTIDE SEQUENCE [LARGE SCALE GENOMIC DNA]</scope>
    <source>
        <strain evidence="12 13">JBKA-6</strain>
    </source>
</reference>
<keyword evidence="13" id="KW-1185">Reference proteome</keyword>
<dbReference type="PRINTS" id="PR00151">
    <property type="entry name" value="PORPHBDMNASE"/>
</dbReference>
<evidence type="ECO:0000256" key="6">
    <source>
        <dbReference type="ARBA" id="ARBA00022679"/>
    </source>
</evidence>
<dbReference type="GO" id="GO:0005737">
    <property type="term" value="C:cytoplasm"/>
    <property type="evidence" value="ECO:0007669"/>
    <property type="project" value="UniProtKB-UniRule"/>
</dbReference>
<dbReference type="InterPro" id="IPR022418">
    <property type="entry name" value="Porphobilinogen_deaminase_C"/>
</dbReference>
<evidence type="ECO:0000259" key="11">
    <source>
        <dbReference type="Pfam" id="PF03900"/>
    </source>
</evidence>
<dbReference type="EC" id="2.5.1.61" evidence="9"/>
<dbReference type="Pfam" id="PF01379">
    <property type="entry name" value="Porphobil_deam"/>
    <property type="match status" value="1"/>
</dbReference>
<comment type="similarity">
    <text evidence="4">Belongs to the HMBS family.</text>
</comment>